<feature type="non-terminal residue" evidence="2">
    <location>
        <position position="192"/>
    </location>
</feature>
<dbReference type="Proteomes" id="UP000803844">
    <property type="component" value="Unassembled WGS sequence"/>
</dbReference>
<accession>A0A9P5CJX4</accession>
<reference evidence="2" key="1">
    <citation type="journal article" date="2020" name="Phytopathology">
        <title>Genome sequence of the chestnut blight fungus Cryphonectria parasitica EP155: A fundamental resource for an archetypical invasive plant pathogen.</title>
        <authorList>
            <person name="Crouch J.A."/>
            <person name="Dawe A."/>
            <person name="Aerts A."/>
            <person name="Barry K."/>
            <person name="Churchill A.C.L."/>
            <person name="Grimwood J."/>
            <person name="Hillman B."/>
            <person name="Milgroom M.G."/>
            <person name="Pangilinan J."/>
            <person name="Smith M."/>
            <person name="Salamov A."/>
            <person name="Schmutz J."/>
            <person name="Yadav J."/>
            <person name="Grigoriev I.V."/>
            <person name="Nuss D."/>
        </authorList>
    </citation>
    <scope>NUCLEOTIDE SEQUENCE</scope>
    <source>
        <strain evidence="2">EP155</strain>
    </source>
</reference>
<dbReference type="AlphaFoldDB" id="A0A9P5CJX4"/>
<dbReference type="PANTHER" id="PTHR24148">
    <property type="entry name" value="ANKYRIN REPEAT DOMAIN-CONTAINING PROTEIN 39 HOMOLOG-RELATED"/>
    <property type="match status" value="1"/>
</dbReference>
<organism evidence="2 3">
    <name type="scientific">Cryphonectria parasitica (strain ATCC 38755 / EP155)</name>
    <dbReference type="NCBI Taxonomy" id="660469"/>
    <lineage>
        <taxon>Eukaryota</taxon>
        <taxon>Fungi</taxon>
        <taxon>Dikarya</taxon>
        <taxon>Ascomycota</taxon>
        <taxon>Pezizomycotina</taxon>
        <taxon>Sordariomycetes</taxon>
        <taxon>Sordariomycetidae</taxon>
        <taxon>Diaporthales</taxon>
        <taxon>Cryphonectriaceae</taxon>
        <taxon>Cryphonectria-Endothia species complex</taxon>
        <taxon>Cryphonectria</taxon>
    </lineage>
</organism>
<dbReference type="PANTHER" id="PTHR24148:SF73">
    <property type="entry name" value="HET DOMAIN PROTEIN (AFU_ORTHOLOGUE AFUA_8G01020)"/>
    <property type="match status" value="1"/>
</dbReference>
<dbReference type="OrthoDB" id="20872at2759"/>
<evidence type="ECO:0000259" key="1">
    <source>
        <dbReference type="Pfam" id="PF06985"/>
    </source>
</evidence>
<name>A0A9P5CJX4_CRYP1</name>
<feature type="non-terminal residue" evidence="2">
    <location>
        <position position="1"/>
    </location>
</feature>
<protein>
    <submittedName>
        <fullName evidence="2">HET-domain-containing protein</fullName>
    </submittedName>
</protein>
<gene>
    <name evidence="2" type="ORF">M406DRAFT_219772</name>
</gene>
<sequence>RLLVVSGSDDRESEIRCHLVEVRLSEVREAENGYTALSYAWGTGDRNCEIWIGAHKCLINPNLESALRHLRCQDRPIRLWIDALCINQTDLLERNQQVQQMRSIYAAASETVIYLGAQDGGNTGRSAWNFLERNSSWAWNDHQDRDYTLRDVEIDVLSRPWFRRLWVFQEAVVSRCLSIQCGPRRIAWDDFC</sequence>
<evidence type="ECO:0000313" key="3">
    <source>
        <dbReference type="Proteomes" id="UP000803844"/>
    </source>
</evidence>
<dbReference type="Pfam" id="PF06985">
    <property type="entry name" value="HET"/>
    <property type="match status" value="1"/>
</dbReference>
<feature type="domain" description="Heterokaryon incompatibility" evidence="1">
    <location>
        <begin position="34"/>
        <end position="170"/>
    </location>
</feature>
<evidence type="ECO:0000313" key="2">
    <source>
        <dbReference type="EMBL" id="KAF3761448.1"/>
    </source>
</evidence>
<comment type="caution">
    <text evidence="2">The sequence shown here is derived from an EMBL/GenBank/DDBJ whole genome shotgun (WGS) entry which is preliminary data.</text>
</comment>
<dbReference type="GeneID" id="63832683"/>
<dbReference type="InterPro" id="IPR010730">
    <property type="entry name" value="HET"/>
</dbReference>
<dbReference type="EMBL" id="MU032351">
    <property type="protein sequence ID" value="KAF3761448.1"/>
    <property type="molecule type" value="Genomic_DNA"/>
</dbReference>
<dbReference type="InterPro" id="IPR052895">
    <property type="entry name" value="HetReg/Transcr_Mod"/>
</dbReference>
<dbReference type="RefSeq" id="XP_040772427.1">
    <property type="nucleotide sequence ID" value="XM_040915554.1"/>
</dbReference>
<proteinExistence type="predicted"/>
<keyword evidence="3" id="KW-1185">Reference proteome</keyword>